<keyword evidence="3" id="KW-1185">Reference proteome</keyword>
<name>A0A0C9YKC8_9AGAM</name>
<dbReference type="AlphaFoldDB" id="A0A0C9YKC8"/>
<reference evidence="2 3" key="1">
    <citation type="submission" date="2014-04" db="EMBL/GenBank/DDBJ databases">
        <authorList>
            <consortium name="DOE Joint Genome Institute"/>
            <person name="Kuo A."/>
            <person name="Kohler A."/>
            <person name="Costa M.D."/>
            <person name="Nagy L.G."/>
            <person name="Floudas D."/>
            <person name="Copeland A."/>
            <person name="Barry K.W."/>
            <person name="Cichocki N."/>
            <person name="Veneault-Fourrey C."/>
            <person name="LaButti K."/>
            <person name="Lindquist E.A."/>
            <person name="Lipzen A."/>
            <person name="Lundell T."/>
            <person name="Morin E."/>
            <person name="Murat C."/>
            <person name="Sun H."/>
            <person name="Tunlid A."/>
            <person name="Henrissat B."/>
            <person name="Grigoriev I.V."/>
            <person name="Hibbett D.S."/>
            <person name="Martin F."/>
            <person name="Nordberg H.P."/>
            <person name="Cantor M.N."/>
            <person name="Hua S.X."/>
        </authorList>
    </citation>
    <scope>NUCLEOTIDE SEQUENCE [LARGE SCALE GENOMIC DNA]</scope>
    <source>
        <strain evidence="2 3">441</strain>
    </source>
</reference>
<feature type="region of interest" description="Disordered" evidence="1">
    <location>
        <begin position="1"/>
        <end position="30"/>
    </location>
</feature>
<evidence type="ECO:0000256" key="1">
    <source>
        <dbReference type="SAM" id="MobiDB-lite"/>
    </source>
</evidence>
<proteinExistence type="predicted"/>
<organism evidence="2 3">
    <name type="scientific">Pisolithus microcarpus 441</name>
    <dbReference type="NCBI Taxonomy" id="765257"/>
    <lineage>
        <taxon>Eukaryota</taxon>
        <taxon>Fungi</taxon>
        <taxon>Dikarya</taxon>
        <taxon>Basidiomycota</taxon>
        <taxon>Agaricomycotina</taxon>
        <taxon>Agaricomycetes</taxon>
        <taxon>Agaricomycetidae</taxon>
        <taxon>Boletales</taxon>
        <taxon>Sclerodermatineae</taxon>
        <taxon>Pisolithaceae</taxon>
        <taxon>Pisolithus</taxon>
    </lineage>
</organism>
<evidence type="ECO:0000313" key="3">
    <source>
        <dbReference type="Proteomes" id="UP000054018"/>
    </source>
</evidence>
<reference evidence="3" key="2">
    <citation type="submission" date="2015-01" db="EMBL/GenBank/DDBJ databases">
        <title>Evolutionary Origins and Diversification of the Mycorrhizal Mutualists.</title>
        <authorList>
            <consortium name="DOE Joint Genome Institute"/>
            <consortium name="Mycorrhizal Genomics Consortium"/>
            <person name="Kohler A."/>
            <person name="Kuo A."/>
            <person name="Nagy L.G."/>
            <person name="Floudas D."/>
            <person name="Copeland A."/>
            <person name="Barry K.W."/>
            <person name="Cichocki N."/>
            <person name="Veneault-Fourrey C."/>
            <person name="LaButti K."/>
            <person name="Lindquist E.A."/>
            <person name="Lipzen A."/>
            <person name="Lundell T."/>
            <person name="Morin E."/>
            <person name="Murat C."/>
            <person name="Riley R."/>
            <person name="Ohm R."/>
            <person name="Sun H."/>
            <person name="Tunlid A."/>
            <person name="Henrissat B."/>
            <person name="Grigoriev I.V."/>
            <person name="Hibbett D.S."/>
            <person name="Martin F."/>
        </authorList>
    </citation>
    <scope>NUCLEOTIDE SEQUENCE [LARGE SCALE GENOMIC DNA]</scope>
    <source>
        <strain evidence="3">441</strain>
    </source>
</reference>
<accession>A0A0C9YKC8</accession>
<dbReference type="EMBL" id="KN833708">
    <property type="protein sequence ID" value="KIK25420.1"/>
    <property type="molecule type" value="Genomic_DNA"/>
</dbReference>
<gene>
    <name evidence="2" type="ORF">PISMIDRAFT_96810</name>
</gene>
<sequence length="125" mass="13688">MTAPAASGSTNHPRDFKTEFHPRSKHSTLHQSFEEFGQQNPEHIVALDSEPWHPFASEGDYIFAMIAVEAGLSSTQVDSLLMLVHHIGKGTASITLVNDVGLHAALDRAVSQLMPVGCLFRVYFS</sequence>
<dbReference type="HOGENOM" id="CLU_160158_0_0_1"/>
<dbReference type="Proteomes" id="UP000054018">
    <property type="component" value="Unassembled WGS sequence"/>
</dbReference>
<protein>
    <submittedName>
        <fullName evidence="2">Uncharacterized protein</fullName>
    </submittedName>
</protein>
<feature type="compositionally biased region" description="Basic and acidic residues" evidence="1">
    <location>
        <begin position="12"/>
        <end position="22"/>
    </location>
</feature>
<evidence type="ECO:0000313" key="2">
    <source>
        <dbReference type="EMBL" id="KIK25420.1"/>
    </source>
</evidence>
<dbReference type="OrthoDB" id="3239511at2759"/>